<dbReference type="InterPro" id="IPR002772">
    <property type="entry name" value="Glyco_hydro_3_C"/>
</dbReference>
<reference evidence="4 5" key="1">
    <citation type="submission" date="2020-08" db="EMBL/GenBank/DDBJ databases">
        <title>A Genomic Blueprint of the Chicken Gut Microbiome.</title>
        <authorList>
            <person name="Gilroy R."/>
            <person name="Ravi A."/>
            <person name="Getino M."/>
            <person name="Pursley I."/>
            <person name="Horton D.L."/>
            <person name="Alikhan N.-F."/>
            <person name="Baker D."/>
            <person name="Gharbi K."/>
            <person name="Hall N."/>
            <person name="Watson M."/>
            <person name="Adriaenssens E.M."/>
            <person name="Foster-Nyarko E."/>
            <person name="Jarju S."/>
            <person name="Secka A."/>
            <person name="Antonio M."/>
            <person name="Oren A."/>
            <person name="Chaudhuri R."/>
            <person name="La Ragione R.M."/>
            <person name="Hildebrand F."/>
            <person name="Pallen M.J."/>
        </authorList>
    </citation>
    <scope>NUCLEOTIDE SEQUENCE [LARGE SCALE GENOMIC DNA]</scope>
    <source>
        <strain evidence="4 5">Sa4CUA7</strain>
    </source>
</reference>
<keyword evidence="5" id="KW-1185">Reference proteome</keyword>
<dbReference type="Pfam" id="PF00933">
    <property type="entry name" value="Glyco_hydro_3"/>
    <property type="match status" value="1"/>
</dbReference>
<dbReference type="InterPro" id="IPR013783">
    <property type="entry name" value="Ig-like_fold"/>
</dbReference>
<organism evidence="4 5">
    <name type="scientific">Microbacterium pullorum</name>
    <dbReference type="NCBI Taxonomy" id="2762236"/>
    <lineage>
        <taxon>Bacteria</taxon>
        <taxon>Bacillati</taxon>
        <taxon>Actinomycetota</taxon>
        <taxon>Actinomycetes</taxon>
        <taxon>Micrococcales</taxon>
        <taxon>Microbacteriaceae</taxon>
        <taxon>Microbacterium</taxon>
    </lineage>
</organism>
<dbReference type="SUPFAM" id="SSF52279">
    <property type="entry name" value="Beta-D-glucan exohydrolase, C-terminal domain"/>
    <property type="match status" value="1"/>
</dbReference>
<dbReference type="Pfam" id="PF14310">
    <property type="entry name" value="Fn3-like"/>
    <property type="match status" value="1"/>
</dbReference>
<comment type="caution">
    <text evidence="4">The sequence shown here is derived from an EMBL/GenBank/DDBJ whole genome shotgun (WGS) entry which is preliminary data.</text>
</comment>
<feature type="domain" description="Fibronectin type III-like" evidence="3">
    <location>
        <begin position="665"/>
        <end position="734"/>
    </location>
</feature>
<dbReference type="InterPro" id="IPR050288">
    <property type="entry name" value="Cellulose_deg_GH3"/>
</dbReference>
<protein>
    <submittedName>
        <fullName evidence="4">Glycoside hydrolase family 3 C-terminal domain-containing protein</fullName>
    </submittedName>
</protein>
<dbReference type="Proteomes" id="UP000648352">
    <property type="component" value="Unassembled WGS sequence"/>
</dbReference>
<dbReference type="Pfam" id="PF01915">
    <property type="entry name" value="Glyco_hydro_3_C"/>
    <property type="match status" value="1"/>
</dbReference>
<dbReference type="InterPro" id="IPR036962">
    <property type="entry name" value="Glyco_hydro_3_N_sf"/>
</dbReference>
<dbReference type="SMART" id="SM01217">
    <property type="entry name" value="Fn3_like"/>
    <property type="match status" value="1"/>
</dbReference>
<proteinExistence type="inferred from homology"/>
<evidence type="ECO:0000256" key="2">
    <source>
        <dbReference type="ARBA" id="ARBA00022801"/>
    </source>
</evidence>
<comment type="similarity">
    <text evidence="1">Belongs to the glycosyl hydrolase 3 family.</text>
</comment>
<dbReference type="InterPro" id="IPR036881">
    <property type="entry name" value="Glyco_hydro_3_C_sf"/>
</dbReference>
<dbReference type="PRINTS" id="PR00133">
    <property type="entry name" value="GLHYDRLASE3"/>
</dbReference>
<dbReference type="SUPFAM" id="SSF51445">
    <property type="entry name" value="(Trans)glycosidases"/>
    <property type="match status" value="1"/>
</dbReference>
<dbReference type="EMBL" id="JACSQP010000006">
    <property type="protein sequence ID" value="MBD7958193.1"/>
    <property type="molecule type" value="Genomic_DNA"/>
</dbReference>
<keyword evidence="2 4" id="KW-0378">Hydrolase</keyword>
<dbReference type="PANTHER" id="PTHR42715">
    <property type="entry name" value="BETA-GLUCOSIDASE"/>
    <property type="match status" value="1"/>
</dbReference>
<dbReference type="InterPro" id="IPR017853">
    <property type="entry name" value="GH"/>
</dbReference>
<dbReference type="GO" id="GO:0016787">
    <property type="term" value="F:hydrolase activity"/>
    <property type="evidence" value="ECO:0007669"/>
    <property type="project" value="UniProtKB-KW"/>
</dbReference>
<accession>A0ABR8S410</accession>
<evidence type="ECO:0000313" key="5">
    <source>
        <dbReference type="Proteomes" id="UP000648352"/>
    </source>
</evidence>
<evidence type="ECO:0000259" key="3">
    <source>
        <dbReference type="SMART" id="SM01217"/>
    </source>
</evidence>
<dbReference type="Gene3D" id="3.40.50.1700">
    <property type="entry name" value="Glycoside hydrolase family 3 C-terminal domain"/>
    <property type="match status" value="1"/>
</dbReference>
<sequence length="772" mass="79914">MTRVAELIAEMTLQEKIAQLYGVWVGASDSGGDVAPHQHDLEDAIDLDELLPHGLGQLTRPFGSVPVDAAVGAVSLARSQQRIRAASRFGIPALAHEECLAGFAAWGATAYPVPLSWGASFDPDLVEQMAARIGADLRSVGIHQGLAPVLDVVRDARWGRVEETIGEDPHLVATVGTAYVRGIESAGVVATLKHFVGYSASKAGRNLAPVSIGPRELADVLLPPFEMAVREGGVRSVMNSYADIDGVPAAADRSLLTGILREEWGFTGTVVADYFAIAFLKLLHGVAETWADAAAQALYAGIDVELPTVKTFGEPLRRAVAEGAVDVALIDTALERVLRQKEQLGLLDAEWSPVPPALAGADLIDPEALRGTVDLDPPGNRAIAARLAEEAVVLVRNDGTLPLGAPGSIAVIGPNADDPHAMLGCYSFPTHVVSQHPGVAIGIRIPTLLEALEAEFPHARIAHARGTSVDGGDRDGIAEAVALAAASDVVVLALGDRAGLFGRGTSGEGCDAESLALPGAQQQLVDAVLDAGTPAVAVLLAGRPYTLGRAATEAAGIVEAFFTGEEGAQAIAGVLSGRVNPSGRLPVSIPAGAGTQPATYLAPPLARRSAVSDIDPTPAFPFGHGLSYTSFDWSAIEGTATRIGTDGELEVSLRVANTGDRAGTDVVQVYLHDPVATVARPVQRLIGYARVDLQPGESAVVRLRVHSDLASYTGRDGRRIVDAGELVLSAGRSSGDLASAWGVQVTGPTRVVGPGRRLAPEVAVSAAVPVAG</sequence>
<dbReference type="RefSeq" id="WP_191719394.1">
    <property type="nucleotide sequence ID" value="NZ_JACSQP010000006.1"/>
</dbReference>
<dbReference type="InterPro" id="IPR001764">
    <property type="entry name" value="Glyco_hydro_3_N"/>
</dbReference>
<evidence type="ECO:0000313" key="4">
    <source>
        <dbReference type="EMBL" id="MBD7958193.1"/>
    </source>
</evidence>
<dbReference type="InterPro" id="IPR026891">
    <property type="entry name" value="Fn3-like"/>
</dbReference>
<dbReference type="Gene3D" id="3.20.20.300">
    <property type="entry name" value="Glycoside hydrolase, family 3, N-terminal domain"/>
    <property type="match status" value="1"/>
</dbReference>
<evidence type="ECO:0000256" key="1">
    <source>
        <dbReference type="ARBA" id="ARBA00005336"/>
    </source>
</evidence>
<gene>
    <name evidence="4" type="ORF">H9651_11130</name>
</gene>
<dbReference type="Gene3D" id="2.60.40.10">
    <property type="entry name" value="Immunoglobulins"/>
    <property type="match status" value="1"/>
</dbReference>
<dbReference type="PANTHER" id="PTHR42715:SF10">
    <property type="entry name" value="BETA-GLUCOSIDASE"/>
    <property type="match status" value="1"/>
</dbReference>
<name>A0ABR8S410_9MICO</name>